<feature type="non-terminal residue" evidence="1">
    <location>
        <position position="1"/>
    </location>
</feature>
<dbReference type="Proteomes" id="UP000257109">
    <property type="component" value="Unassembled WGS sequence"/>
</dbReference>
<protein>
    <submittedName>
        <fullName evidence="1">Uncharacterized protein</fullName>
    </submittedName>
</protein>
<dbReference type="AlphaFoldDB" id="A0A371GFU5"/>
<dbReference type="EMBL" id="QJKJ01005746">
    <property type="protein sequence ID" value="RDX89193.1"/>
    <property type="molecule type" value="Genomic_DNA"/>
</dbReference>
<name>A0A371GFU5_MUCPR</name>
<evidence type="ECO:0000313" key="1">
    <source>
        <dbReference type="EMBL" id="RDX89193.1"/>
    </source>
</evidence>
<reference evidence="1" key="1">
    <citation type="submission" date="2018-05" db="EMBL/GenBank/DDBJ databases">
        <title>Draft genome of Mucuna pruriens seed.</title>
        <authorList>
            <person name="Nnadi N.E."/>
            <person name="Vos R."/>
            <person name="Hasami M.H."/>
            <person name="Devisetty U.K."/>
            <person name="Aguiy J.C."/>
        </authorList>
    </citation>
    <scope>NUCLEOTIDE SEQUENCE [LARGE SCALE GENOMIC DNA]</scope>
    <source>
        <strain evidence="1">JCA_2017</strain>
    </source>
</reference>
<proteinExistence type="predicted"/>
<keyword evidence="2" id="KW-1185">Reference proteome</keyword>
<sequence>MEWNKECQEAFEKINTRQTFDSLSDYAKRIHGRHFKITRKEQAIYYLSKSSRNVNRGIRH</sequence>
<comment type="caution">
    <text evidence="1">The sequence shown here is derived from an EMBL/GenBank/DDBJ whole genome shotgun (WGS) entry which is preliminary data.</text>
</comment>
<organism evidence="1 2">
    <name type="scientific">Mucuna pruriens</name>
    <name type="common">Velvet bean</name>
    <name type="synonym">Dolichos pruriens</name>
    <dbReference type="NCBI Taxonomy" id="157652"/>
    <lineage>
        <taxon>Eukaryota</taxon>
        <taxon>Viridiplantae</taxon>
        <taxon>Streptophyta</taxon>
        <taxon>Embryophyta</taxon>
        <taxon>Tracheophyta</taxon>
        <taxon>Spermatophyta</taxon>
        <taxon>Magnoliopsida</taxon>
        <taxon>eudicotyledons</taxon>
        <taxon>Gunneridae</taxon>
        <taxon>Pentapetalae</taxon>
        <taxon>rosids</taxon>
        <taxon>fabids</taxon>
        <taxon>Fabales</taxon>
        <taxon>Fabaceae</taxon>
        <taxon>Papilionoideae</taxon>
        <taxon>50 kb inversion clade</taxon>
        <taxon>NPAAA clade</taxon>
        <taxon>indigoferoid/millettioid clade</taxon>
        <taxon>Phaseoleae</taxon>
        <taxon>Mucuna</taxon>
    </lineage>
</organism>
<gene>
    <name evidence="1" type="ORF">CR513_29128</name>
</gene>
<accession>A0A371GFU5</accession>
<evidence type="ECO:0000313" key="2">
    <source>
        <dbReference type="Proteomes" id="UP000257109"/>
    </source>
</evidence>